<dbReference type="EMBL" id="JAPDMQ010000018">
    <property type="protein sequence ID" value="KAK0540155.1"/>
    <property type="molecule type" value="Genomic_DNA"/>
</dbReference>
<accession>A0AAN6GJ08</accession>
<dbReference type="Proteomes" id="UP001176521">
    <property type="component" value="Unassembled WGS sequence"/>
</dbReference>
<feature type="region of interest" description="Disordered" evidence="1">
    <location>
        <begin position="271"/>
        <end position="304"/>
    </location>
</feature>
<proteinExistence type="predicted"/>
<organism evidence="2 3">
    <name type="scientific">Tilletia horrida</name>
    <dbReference type="NCBI Taxonomy" id="155126"/>
    <lineage>
        <taxon>Eukaryota</taxon>
        <taxon>Fungi</taxon>
        <taxon>Dikarya</taxon>
        <taxon>Basidiomycota</taxon>
        <taxon>Ustilaginomycotina</taxon>
        <taxon>Exobasidiomycetes</taxon>
        <taxon>Tilletiales</taxon>
        <taxon>Tilletiaceae</taxon>
        <taxon>Tilletia</taxon>
    </lineage>
</organism>
<sequence>MDIFDEGYDKDPAYADHLFVREPDMKALVDRLNQRDDELDELPPHDPSKEPYVPYVLANTPEQNCHFYVEPFCEPLGADNAWALRTADDLSRTWRAYQDDLCTLGLYDGVSVSTTVLPTRTLSLRLSALPPDLQDAIHKTGLVDADRPFLPVISINTKFDKGLVDPWDYPVDDLLATALPSLRVLPILQHKIAPARKAITSLRTATLFFISTGMICFLHTLEPAPAARVRTRLVASINGWEELNTFRFVKHLKACLLNDLLCALDTAASAGTTDDARPGRGDGWVSRRMDDGGRAQRRREQPEQ</sequence>
<gene>
    <name evidence="2" type="ORF">OC842_000637</name>
</gene>
<reference evidence="2" key="1">
    <citation type="journal article" date="2023" name="PhytoFront">
        <title>Draft Genome Resources of Seven Strains of Tilletia horrida, Causal Agent of Kernel Smut of Rice.</title>
        <authorList>
            <person name="Khanal S."/>
            <person name="Antony Babu S."/>
            <person name="Zhou X.G."/>
        </authorList>
    </citation>
    <scope>NUCLEOTIDE SEQUENCE</scope>
    <source>
        <strain evidence="2">TX3</strain>
    </source>
</reference>
<evidence type="ECO:0000256" key="1">
    <source>
        <dbReference type="SAM" id="MobiDB-lite"/>
    </source>
</evidence>
<feature type="compositionally biased region" description="Basic and acidic residues" evidence="1">
    <location>
        <begin position="274"/>
        <end position="304"/>
    </location>
</feature>
<name>A0AAN6GJ08_9BASI</name>
<keyword evidence="3" id="KW-1185">Reference proteome</keyword>
<evidence type="ECO:0000313" key="3">
    <source>
        <dbReference type="Proteomes" id="UP001176521"/>
    </source>
</evidence>
<protein>
    <submittedName>
        <fullName evidence="2">Uncharacterized protein</fullName>
    </submittedName>
</protein>
<comment type="caution">
    <text evidence="2">The sequence shown here is derived from an EMBL/GenBank/DDBJ whole genome shotgun (WGS) entry which is preliminary data.</text>
</comment>
<evidence type="ECO:0000313" key="2">
    <source>
        <dbReference type="EMBL" id="KAK0540155.1"/>
    </source>
</evidence>
<dbReference type="AlphaFoldDB" id="A0AAN6GJ08"/>